<dbReference type="GO" id="GO:0004190">
    <property type="term" value="F:aspartic-type endopeptidase activity"/>
    <property type="evidence" value="ECO:0007669"/>
    <property type="project" value="InterPro"/>
</dbReference>
<comment type="similarity">
    <text evidence="2">Belongs to the peptidase A1 family.</text>
</comment>
<feature type="signal peptide" evidence="5">
    <location>
        <begin position="1"/>
        <end position="25"/>
    </location>
</feature>
<comment type="subcellular location">
    <subcellularLocation>
        <location evidence="1">Secreted</location>
        <location evidence="1">Extracellular space</location>
    </subcellularLocation>
</comment>
<evidence type="ECO:0000256" key="3">
    <source>
        <dbReference type="ARBA" id="ARBA00022525"/>
    </source>
</evidence>
<organism evidence="7 8">
    <name type="scientific">Linum tenue</name>
    <dbReference type="NCBI Taxonomy" id="586396"/>
    <lineage>
        <taxon>Eukaryota</taxon>
        <taxon>Viridiplantae</taxon>
        <taxon>Streptophyta</taxon>
        <taxon>Embryophyta</taxon>
        <taxon>Tracheophyta</taxon>
        <taxon>Spermatophyta</taxon>
        <taxon>Magnoliopsida</taxon>
        <taxon>eudicotyledons</taxon>
        <taxon>Gunneridae</taxon>
        <taxon>Pentapetalae</taxon>
        <taxon>rosids</taxon>
        <taxon>fabids</taxon>
        <taxon>Malpighiales</taxon>
        <taxon>Linaceae</taxon>
        <taxon>Linum</taxon>
    </lineage>
</organism>
<dbReference type="Pfam" id="PF14543">
    <property type="entry name" value="TAXi_N"/>
    <property type="match status" value="1"/>
</dbReference>
<evidence type="ECO:0000259" key="6">
    <source>
        <dbReference type="PROSITE" id="PS51767"/>
    </source>
</evidence>
<sequence length="439" mass="47339">MTYYLPQSIILLSLILSTLTISTIAQSKPRSLILPLTKDRATNQILTRIEIGTPRVSRNFIVDIAGRQLWLDCYSGYSNSSSTYRLARCGSAACSVGKADCPGPCLLPPRPGCFNNTCVVLTRNPIRTTAGISPLSLDTVSLHSTSTSGARGGPRVSIPNFIFACEDEFQLDNLAAGVEGALGLSSERIGLPSQISTAFGGSLRREFALCLPSDPNSDGVLFLGAAPYVIANRVDYSTRFRYTRLVKNYERTASPNVPGAEIPAYFVRITSILVSESPIPINSSLLEFRRTGIGGSAISTVDPYTILDSSIYRSLVSAFERSGAMGNVSKAAAVAPFGNCYEKKDLSIGRMGLEVPKISLVFESREVKWDLFGENSMVDVNDDVACLGFVDGGSDTTSSIVVGAHQMQDNLVHFDLHSSRMGFTNSLLLEGVRCSLFHI</sequence>
<dbReference type="InterPro" id="IPR032861">
    <property type="entry name" value="TAXi_N"/>
</dbReference>
<keyword evidence="8" id="KW-1185">Reference proteome</keyword>
<dbReference type="Gene3D" id="2.40.70.10">
    <property type="entry name" value="Acid Proteases"/>
    <property type="match status" value="2"/>
</dbReference>
<dbReference type="PANTHER" id="PTHR47965">
    <property type="entry name" value="ASPARTYL PROTEASE-RELATED"/>
    <property type="match status" value="1"/>
</dbReference>
<gene>
    <name evidence="7" type="ORF">LITE_LOCUS36991</name>
</gene>
<dbReference type="InterPro" id="IPR033121">
    <property type="entry name" value="PEPTIDASE_A1"/>
</dbReference>
<dbReference type="GO" id="GO:0006508">
    <property type="term" value="P:proteolysis"/>
    <property type="evidence" value="ECO:0007669"/>
    <property type="project" value="InterPro"/>
</dbReference>
<keyword evidence="4 5" id="KW-0732">Signal</keyword>
<comment type="caution">
    <text evidence="7">The sequence shown here is derived from an EMBL/GenBank/DDBJ whole genome shotgun (WGS) entry which is preliminary data.</text>
</comment>
<name>A0AAV0P647_9ROSI</name>
<evidence type="ECO:0000256" key="1">
    <source>
        <dbReference type="ARBA" id="ARBA00004239"/>
    </source>
</evidence>
<dbReference type="InterPro" id="IPR032799">
    <property type="entry name" value="TAXi_C"/>
</dbReference>
<dbReference type="PROSITE" id="PS51767">
    <property type="entry name" value="PEPTIDASE_A1"/>
    <property type="match status" value="1"/>
</dbReference>
<evidence type="ECO:0000256" key="5">
    <source>
        <dbReference type="SAM" id="SignalP"/>
    </source>
</evidence>
<dbReference type="InterPro" id="IPR021109">
    <property type="entry name" value="Peptidase_aspartic_dom_sf"/>
</dbReference>
<dbReference type="AlphaFoldDB" id="A0AAV0P647"/>
<feature type="chain" id="PRO_5043325818" description="Peptidase A1 domain-containing protein" evidence="5">
    <location>
        <begin position="26"/>
        <end position="439"/>
    </location>
</feature>
<dbReference type="Pfam" id="PF14541">
    <property type="entry name" value="TAXi_C"/>
    <property type="match status" value="1"/>
</dbReference>
<dbReference type="FunFam" id="2.40.70.10:FF:000041">
    <property type="entry name" value="Basic 7S globulin"/>
    <property type="match status" value="1"/>
</dbReference>
<evidence type="ECO:0000313" key="8">
    <source>
        <dbReference type="Proteomes" id="UP001154282"/>
    </source>
</evidence>
<protein>
    <recommendedName>
        <fullName evidence="6">Peptidase A1 domain-containing protein</fullName>
    </recommendedName>
</protein>
<evidence type="ECO:0000256" key="2">
    <source>
        <dbReference type="ARBA" id="ARBA00007447"/>
    </source>
</evidence>
<evidence type="ECO:0000313" key="7">
    <source>
        <dbReference type="EMBL" id="CAI0466323.1"/>
    </source>
</evidence>
<accession>A0AAV0P647</accession>
<dbReference type="SUPFAM" id="SSF50630">
    <property type="entry name" value="Acid proteases"/>
    <property type="match status" value="1"/>
</dbReference>
<keyword evidence="3" id="KW-0964">Secreted</keyword>
<dbReference type="Proteomes" id="UP001154282">
    <property type="component" value="Unassembled WGS sequence"/>
</dbReference>
<proteinExistence type="inferred from homology"/>
<dbReference type="GO" id="GO:0005576">
    <property type="term" value="C:extracellular region"/>
    <property type="evidence" value="ECO:0007669"/>
    <property type="project" value="UniProtKB-SubCell"/>
</dbReference>
<evidence type="ECO:0000256" key="4">
    <source>
        <dbReference type="ARBA" id="ARBA00022729"/>
    </source>
</evidence>
<feature type="domain" description="Peptidase A1" evidence="6">
    <location>
        <begin position="45"/>
        <end position="424"/>
    </location>
</feature>
<dbReference type="InterPro" id="IPR001461">
    <property type="entry name" value="Aspartic_peptidase_A1"/>
</dbReference>
<reference evidence="7" key="1">
    <citation type="submission" date="2022-08" db="EMBL/GenBank/DDBJ databases">
        <authorList>
            <person name="Gutierrez-Valencia J."/>
        </authorList>
    </citation>
    <scope>NUCLEOTIDE SEQUENCE</scope>
</reference>
<dbReference type="PANTHER" id="PTHR47965:SF76">
    <property type="entry name" value="XYLANASE INHIBITOR C-TERMINAL DOMAIN-CONTAINING PROTEIN"/>
    <property type="match status" value="1"/>
</dbReference>
<dbReference type="EMBL" id="CAMGYJ010000008">
    <property type="protein sequence ID" value="CAI0466323.1"/>
    <property type="molecule type" value="Genomic_DNA"/>
</dbReference>